<keyword evidence="3" id="KW-1185">Reference proteome</keyword>
<gene>
    <name evidence="2" type="ORF">GGR14_001653</name>
</gene>
<name>A0A7W6HVT9_9BACT</name>
<accession>A0A7W6HVT9</accession>
<organism evidence="2 3">
    <name type="scientific">Butyricimonas faecihominis</name>
    <dbReference type="NCBI Taxonomy" id="1472416"/>
    <lineage>
        <taxon>Bacteria</taxon>
        <taxon>Pseudomonadati</taxon>
        <taxon>Bacteroidota</taxon>
        <taxon>Bacteroidia</taxon>
        <taxon>Bacteroidales</taxon>
        <taxon>Odoribacteraceae</taxon>
        <taxon>Butyricimonas</taxon>
    </lineage>
</organism>
<dbReference type="AlphaFoldDB" id="A0A7W6HVT9"/>
<dbReference type="Proteomes" id="UP000546007">
    <property type="component" value="Unassembled WGS sequence"/>
</dbReference>
<proteinExistence type="predicted"/>
<comment type="caution">
    <text evidence="2">The sequence shown here is derived from an EMBL/GenBank/DDBJ whole genome shotgun (WGS) entry which is preliminary data.</text>
</comment>
<dbReference type="RefSeq" id="WP_124317039.1">
    <property type="nucleotide sequence ID" value="NZ_AP028155.1"/>
</dbReference>
<evidence type="ECO:0000313" key="2">
    <source>
        <dbReference type="EMBL" id="MBB4025869.1"/>
    </source>
</evidence>
<sequence>MGEKDESAFSDGMSGEQQRMSSKDFYLTKSQVMRRFRGNKLRGDCDENLLGGLLHEMNETQQLLDCMRLPWMKLADAFFQGYVDVPSYSKDKRLLASRLIELMVKLSRETSFVEKWFVYNSFQAKEIKELEVACKMRRLYSISIGDELLYDLSLKQLVEIHDTIETFLEQDNTSFQEFEDDDLCGIDVDMSVCRFADKDTYGVSYYIDTYEGEMHFTSSEQISCVIEQMQQFLDRMEKREFMNIKEATEKEEAFITIREDYSPRKKVLNEIPLVSKSIRQCDGEALTGNYTISANGLYLNDLSSPKLKEISVKLEEFLESVDKQWRILRTPVECGVES</sequence>
<dbReference type="OrthoDB" id="1095510at2"/>
<evidence type="ECO:0000256" key="1">
    <source>
        <dbReference type="SAM" id="MobiDB-lite"/>
    </source>
</evidence>
<reference evidence="2 3" key="1">
    <citation type="submission" date="2020-08" db="EMBL/GenBank/DDBJ databases">
        <title>Genomic Encyclopedia of Type Strains, Phase IV (KMG-IV): sequencing the most valuable type-strain genomes for metagenomic binning, comparative biology and taxonomic classification.</title>
        <authorList>
            <person name="Goeker M."/>
        </authorList>
    </citation>
    <scope>NUCLEOTIDE SEQUENCE [LARGE SCALE GENOMIC DNA]</scope>
    <source>
        <strain evidence="2 3">DSM 105721</strain>
    </source>
</reference>
<dbReference type="EMBL" id="JACIES010000003">
    <property type="protein sequence ID" value="MBB4025869.1"/>
    <property type="molecule type" value="Genomic_DNA"/>
</dbReference>
<feature type="region of interest" description="Disordered" evidence="1">
    <location>
        <begin position="1"/>
        <end position="20"/>
    </location>
</feature>
<dbReference type="GeneID" id="93100384"/>
<protein>
    <submittedName>
        <fullName evidence="2">Uncharacterized protein</fullName>
    </submittedName>
</protein>
<evidence type="ECO:0000313" key="3">
    <source>
        <dbReference type="Proteomes" id="UP000546007"/>
    </source>
</evidence>